<dbReference type="InterPro" id="IPR004524">
    <property type="entry name" value="Asp-tRNA-ligase_1"/>
</dbReference>
<accession>A0ABT3BMV9</accession>
<dbReference type="InterPro" id="IPR012340">
    <property type="entry name" value="NA-bd_OB-fold"/>
</dbReference>
<organism evidence="10 11">
    <name type="scientific">Ureaplasma miroungigenitalium</name>
    <dbReference type="NCBI Taxonomy" id="1042321"/>
    <lineage>
        <taxon>Bacteria</taxon>
        <taxon>Bacillati</taxon>
        <taxon>Mycoplasmatota</taxon>
        <taxon>Mycoplasmoidales</taxon>
        <taxon>Mycoplasmoidaceae</taxon>
        <taxon>Ureaplasma</taxon>
    </lineage>
</organism>
<dbReference type="PROSITE" id="PS50862">
    <property type="entry name" value="AA_TRNA_LIGASE_II"/>
    <property type="match status" value="1"/>
</dbReference>
<comment type="catalytic activity">
    <reaction evidence="8">
        <text>tRNA(Asp) + L-aspartate + ATP = L-aspartyl-tRNA(Asp) + AMP + diphosphate</text>
        <dbReference type="Rhea" id="RHEA:19649"/>
        <dbReference type="Rhea" id="RHEA-COMP:9660"/>
        <dbReference type="Rhea" id="RHEA-COMP:9678"/>
        <dbReference type="ChEBI" id="CHEBI:29991"/>
        <dbReference type="ChEBI" id="CHEBI:30616"/>
        <dbReference type="ChEBI" id="CHEBI:33019"/>
        <dbReference type="ChEBI" id="CHEBI:78442"/>
        <dbReference type="ChEBI" id="CHEBI:78516"/>
        <dbReference type="ChEBI" id="CHEBI:456215"/>
        <dbReference type="EC" id="6.1.1.12"/>
    </reaction>
</comment>
<dbReference type="PANTHER" id="PTHR22594">
    <property type="entry name" value="ASPARTYL/LYSYL-TRNA SYNTHETASE"/>
    <property type="match status" value="1"/>
</dbReference>
<dbReference type="InterPro" id="IPR045864">
    <property type="entry name" value="aa-tRNA-synth_II/BPL/LPL"/>
</dbReference>
<dbReference type="SUPFAM" id="SSF55261">
    <property type="entry name" value="GAD domain-like"/>
    <property type="match status" value="1"/>
</dbReference>
<feature type="binding site" evidence="8">
    <location>
        <position position="439"/>
    </location>
    <ligand>
        <name>L-aspartate</name>
        <dbReference type="ChEBI" id="CHEBI:29991"/>
    </ligand>
</feature>
<keyword evidence="5 8" id="KW-0067">ATP-binding</keyword>
<evidence type="ECO:0000256" key="7">
    <source>
        <dbReference type="ARBA" id="ARBA00023146"/>
    </source>
</evidence>
<dbReference type="PRINTS" id="PR01042">
    <property type="entry name" value="TRNASYNTHASP"/>
</dbReference>
<dbReference type="InterPro" id="IPR006195">
    <property type="entry name" value="aa-tRNA-synth_II"/>
</dbReference>
<feature type="binding site" evidence="8">
    <location>
        <position position="473"/>
    </location>
    <ligand>
        <name>ATP</name>
        <dbReference type="ChEBI" id="CHEBI:30616"/>
    </ligand>
</feature>
<comment type="function">
    <text evidence="8">Catalyzes the attachment of L-aspartate to tRNA(Asp) in a two-step reaction: L-aspartate is first activated by ATP to form Asp-AMP and then transferred to the acceptor end of tRNA(Asp).</text>
</comment>
<dbReference type="GO" id="GO:0004815">
    <property type="term" value="F:aspartate-tRNA ligase activity"/>
    <property type="evidence" value="ECO:0007669"/>
    <property type="project" value="UniProtKB-EC"/>
</dbReference>
<dbReference type="Gene3D" id="3.30.930.10">
    <property type="entry name" value="Bira Bifunctional Protein, Domain 2"/>
    <property type="match status" value="1"/>
</dbReference>
<feature type="binding site" evidence="8">
    <location>
        <position position="480"/>
    </location>
    <ligand>
        <name>L-aspartate</name>
        <dbReference type="ChEBI" id="CHEBI:29991"/>
    </ligand>
</feature>
<protein>
    <recommendedName>
        <fullName evidence="8">Aspartate--tRNA ligase</fullName>
        <ecNumber evidence="8">6.1.1.12</ecNumber>
    </recommendedName>
    <alternativeName>
        <fullName evidence="8">Aspartyl-tRNA synthetase</fullName>
        <shortName evidence="8">AspRS</shortName>
    </alternativeName>
</protein>
<dbReference type="Gene3D" id="3.30.1360.30">
    <property type="entry name" value="GAD-like domain"/>
    <property type="match status" value="1"/>
</dbReference>
<keyword evidence="3 8" id="KW-0436">Ligase</keyword>
<dbReference type="InterPro" id="IPR047089">
    <property type="entry name" value="Asp-tRNA-ligase_1_N"/>
</dbReference>
<dbReference type="EMBL" id="JAOXHL010000001">
    <property type="protein sequence ID" value="MCV3728367.1"/>
    <property type="molecule type" value="Genomic_DNA"/>
</dbReference>
<evidence type="ECO:0000256" key="2">
    <source>
        <dbReference type="ARBA" id="ARBA00011738"/>
    </source>
</evidence>
<evidence type="ECO:0000256" key="5">
    <source>
        <dbReference type="ARBA" id="ARBA00022840"/>
    </source>
</evidence>
<feature type="domain" description="Aminoacyl-transfer RNA synthetases class-II family profile" evidence="9">
    <location>
        <begin position="136"/>
        <end position="546"/>
    </location>
</feature>
<dbReference type="Proteomes" id="UP001208245">
    <property type="component" value="Unassembled WGS sequence"/>
</dbReference>
<dbReference type="EC" id="6.1.1.12" evidence="8"/>
<gene>
    <name evidence="8 10" type="primary">aspS</name>
    <name evidence="10" type="ORF">OF376_01030</name>
</gene>
<keyword evidence="8" id="KW-0963">Cytoplasm</keyword>
<feature type="binding site" evidence="8">
    <location>
        <position position="213"/>
    </location>
    <ligand>
        <name>L-aspartate</name>
        <dbReference type="ChEBI" id="CHEBI:29991"/>
    </ligand>
</feature>
<comment type="caution">
    <text evidence="8">Lacks conserved residue(s) required for the propagation of feature annotation.</text>
</comment>
<dbReference type="SUPFAM" id="SSF50249">
    <property type="entry name" value="Nucleic acid-binding proteins"/>
    <property type="match status" value="1"/>
</dbReference>
<dbReference type="CDD" id="cd00777">
    <property type="entry name" value="AspRS_core"/>
    <property type="match status" value="1"/>
</dbReference>
<dbReference type="HAMAP" id="MF_00044">
    <property type="entry name" value="Asp_tRNA_synth_type1"/>
    <property type="match status" value="1"/>
</dbReference>
<dbReference type="InterPro" id="IPR004115">
    <property type="entry name" value="GAD-like_sf"/>
</dbReference>
<comment type="caution">
    <text evidence="10">The sequence shown here is derived from an EMBL/GenBank/DDBJ whole genome shotgun (WGS) entry which is preliminary data.</text>
</comment>
<keyword evidence="11" id="KW-1185">Reference proteome</keyword>
<evidence type="ECO:0000313" key="10">
    <source>
        <dbReference type="EMBL" id="MCV3728367.1"/>
    </source>
</evidence>
<dbReference type="NCBIfam" id="TIGR00459">
    <property type="entry name" value="aspS_bact"/>
    <property type="match status" value="1"/>
</dbReference>
<dbReference type="InterPro" id="IPR029351">
    <property type="entry name" value="GAD_dom"/>
</dbReference>
<dbReference type="InterPro" id="IPR002312">
    <property type="entry name" value="Asp/Asn-tRNA-synth_IIb"/>
</dbReference>
<name>A0ABT3BMV9_9BACT</name>
<dbReference type="Pfam" id="PF01336">
    <property type="entry name" value="tRNA_anti-codon"/>
    <property type="match status" value="1"/>
</dbReference>
<evidence type="ECO:0000313" key="11">
    <source>
        <dbReference type="Proteomes" id="UP001208245"/>
    </source>
</evidence>
<evidence type="ECO:0000256" key="6">
    <source>
        <dbReference type="ARBA" id="ARBA00022917"/>
    </source>
</evidence>
<evidence type="ECO:0000259" key="9">
    <source>
        <dbReference type="PROSITE" id="PS50862"/>
    </source>
</evidence>
<comment type="subcellular location">
    <subcellularLocation>
        <location evidence="8">Cytoplasm</location>
    </subcellularLocation>
</comment>
<proteinExistence type="inferred from homology"/>
<comment type="subunit">
    <text evidence="2 8">Homodimer.</text>
</comment>
<dbReference type="Pfam" id="PF02938">
    <property type="entry name" value="GAD"/>
    <property type="match status" value="1"/>
</dbReference>
<feature type="binding site" evidence="8">
    <location>
        <position position="222"/>
    </location>
    <ligand>
        <name>ATP</name>
        <dbReference type="ChEBI" id="CHEBI:30616"/>
    </ligand>
</feature>
<dbReference type="SUPFAM" id="SSF55681">
    <property type="entry name" value="Class II aaRS and biotin synthetases"/>
    <property type="match status" value="1"/>
</dbReference>
<feature type="binding site" evidence="8">
    <location>
        <begin position="213"/>
        <end position="215"/>
    </location>
    <ligand>
        <name>ATP</name>
        <dbReference type="ChEBI" id="CHEBI:30616"/>
    </ligand>
</feature>
<feature type="binding site" evidence="8">
    <location>
        <begin position="525"/>
        <end position="528"/>
    </location>
    <ligand>
        <name>ATP</name>
        <dbReference type="ChEBI" id="CHEBI:30616"/>
    </ligand>
</feature>
<dbReference type="Pfam" id="PF00152">
    <property type="entry name" value="tRNA-synt_2"/>
    <property type="match status" value="1"/>
</dbReference>
<keyword evidence="7 8" id="KW-0030">Aminoacyl-tRNA synthetase</keyword>
<evidence type="ECO:0000256" key="3">
    <source>
        <dbReference type="ARBA" id="ARBA00022598"/>
    </source>
</evidence>
<sequence length="581" mass="66944">MKINNNQISDAYLQQTITLKGWVKKVRKLGNLVFVDIRDRYALVQIFAHHDDLVFKQLNELNREDVIYVTGELLVRKQKNPDLLTGNYELHAHHVEVLSKAKTPPLIIENETDANEDVRFAYRYLDLRRPKNLQTFQLRSKVAHIIRSFLHSLDFIETETPILGKPTPEGARDFLVPTRSHKFYALPQSPQIFKQLLMVAGFEKYFQITKCFRDEDLRSDRQPEFTQVDLEMSFVNEQDIQDLIEVLLKRVFAEALNYELKTPFLRMTYADAFHNYGTDKPDLRYELKIRDTNNLFAESSSKILQNIVSEGKVVRYLYTGELLTKKQVQDLEKYAKDKQAKGLIWMRIENGIVVDGSFAKLKEDHSLYLQLLDKHQLTSGTLLLVADNYEIATEALGIVRTQLASVLNLKNTQSYAFVWIVDWPLYEFDQDTNRYVAAHHPFTAPQQQCINDFDTNQKDALGRSYDIVLNGYELGGGSVRIINPDVQKRMFSSINLSAQEIEQKFGFLLEAFSYGVPPHAGIALGLDRLIMILINSEMIKDVVVFPKNNQGVDMMMHAPSFVSDEELVDLGVQNVKPKPEK</sequence>
<dbReference type="NCBIfam" id="NF001750">
    <property type="entry name" value="PRK00476.1"/>
    <property type="match status" value="1"/>
</dbReference>
<evidence type="ECO:0000256" key="1">
    <source>
        <dbReference type="ARBA" id="ARBA00006303"/>
    </source>
</evidence>
<comment type="similarity">
    <text evidence="1 8">Belongs to the class-II aminoacyl-tRNA synthetase family. Type 1 subfamily.</text>
</comment>
<dbReference type="InterPro" id="IPR047090">
    <property type="entry name" value="AspRS_core"/>
</dbReference>
<keyword evidence="4 8" id="KW-0547">Nucleotide-binding</keyword>
<keyword evidence="6 8" id="KW-0648">Protein biosynthesis</keyword>
<evidence type="ECO:0000256" key="8">
    <source>
        <dbReference type="HAMAP-Rule" id="MF_00044"/>
    </source>
</evidence>
<feature type="binding site" evidence="8">
    <location>
        <position position="169"/>
    </location>
    <ligand>
        <name>L-aspartate</name>
        <dbReference type="ChEBI" id="CHEBI:29991"/>
    </ligand>
</feature>
<feature type="region of interest" description="Aspartate" evidence="8">
    <location>
        <begin position="191"/>
        <end position="194"/>
    </location>
</feature>
<dbReference type="PANTHER" id="PTHR22594:SF5">
    <property type="entry name" value="ASPARTATE--TRNA LIGASE, MITOCHONDRIAL"/>
    <property type="match status" value="1"/>
</dbReference>
<dbReference type="InterPro" id="IPR004364">
    <property type="entry name" value="Aa-tRNA-synt_II"/>
</dbReference>
<dbReference type="InterPro" id="IPR004365">
    <property type="entry name" value="NA-bd_OB_tRNA"/>
</dbReference>
<dbReference type="RefSeq" id="WP_263821691.1">
    <property type="nucleotide sequence ID" value="NZ_JAOXHL010000001.1"/>
</dbReference>
<evidence type="ECO:0000256" key="4">
    <source>
        <dbReference type="ARBA" id="ARBA00022741"/>
    </source>
</evidence>
<reference evidence="10 11" key="1">
    <citation type="journal article" date="2020" name="Int. J. Syst. Evol. Microbiol.">
        <title>Ureaplasma miroungigenitalium sp. nov. isolated from northern elephant seals (Mirounga angustirostris) and Ureaplasma zalophigenitalium sp. nov. isolated from California sea lions (Zalophus californianus).</title>
        <authorList>
            <person name="Volokhov D.V."/>
            <person name="Gulland F.M."/>
            <person name="Gao Y."/>
            <person name="Chizhikov V.E."/>
        </authorList>
    </citation>
    <scope>NUCLEOTIDE SEQUENCE [LARGE SCALE GENOMIC DNA]</scope>
    <source>
        <strain evidence="10 11">ES3182-GEN</strain>
    </source>
</reference>
<dbReference type="Gene3D" id="2.40.50.140">
    <property type="entry name" value="Nucleic acid-binding proteins"/>
    <property type="match status" value="1"/>
</dbReference>
<dbReference type="CDD" id="cd04317">
    <property type="entry name" value="EcAspRS_like_N"/>
    <property type="match status" value="1"/>
</dbReference>